<dbReference type="Proteomes" id="UP000294927">
    <property type="component" value="Unassembled WGS sequence"/>
</dbReference>
<protein>
    <submittedName>
        <fullName evidence="4">CubicO group peptidase (Beta-lactamase class C family)</fullName>
    </submittedName>
</protein>
<evidence type="ECO:0000259" key="3">
    <source>
        <dbReference type="Pfam" id="PF00144"/>
    </source>
</evidence>
<dbReference type="PROSITE" id="PS51257">
    <property type="entry name" value="PROKAR_LIPOPROTEIN"/>
    <property type="match status" value="1"/>
</dbReference>
<evidence type="ECO:0000256" key="1">
    <source>
        <dbReference type="ARBA" id="ARBA00004370"/>
    </source>
</evidence>
<accession>A0A4R7VXQ6</accession>
<organism evidence="4 5">
    <name type="scientific">Actinophytocola oryzae</name>
    <dbReference type="NCBI Taxonomy" id="502181"/>
    <lineage>
        <taxon>Bacteria</taxon>
        <taxon>Bacillati</taxon>
        <taxon>Actinomycetota</taxon>
        <taxon>Actinomycetes</taxon>
        <taxon>Pseudonocardiales</taxon>
        <taxon>Pseudonocardiaceae</taxon>
    </lineage>
</organism>
<proteinExistence type="predicted"/>
<evidence type="ECO:0000256" key="2">
    <source>
        <dbReference type="ARBA" id="ARBA00023136"/>
    </source>
</evidence>
<keyword evidence="5" id="KW-1185">Reference proteome</keyword>
<dbReference type="InterPro" id="IPR012338">
    <property type="entry name" value="Beta-lactam/transpept-like"/>
</dbReference>
<evidence type="ECO:0000313" key="5">
    <source>
        <dbReference type="Proteomes" id="UP000294927"/>
    </source>
</evidence>
<dbReference type="InterPro" id="IPR050491">
    <property type="entry name" value="AmpC-like"/>
</dbReference>
<dbReference type="GO" id="GO:0016020">
    <property type="term" value="C:membrane"/>
    <property type="evidence" value="ECO:0007669"/>
    <property type="project" value="UniProtKB-SubCell"/>
</dbReference>
<dbReference type="Pfam" id="PF00144">
    <property type="entry name" value="Beta-lactamase"/>
    <property type="match status" value="1"/>
</dbReference>
<dbReference type="InterPro" id="IPR001466">
    <property type="entry name" value="Beta-lactam-related"/>
</dbReference>
<dbReference type="Gene3D" id="3.40.710.10">
    <property type="entry name" value="DD-peptidase/beta-lactamase superfamily"/>
    <property type="match status" value="1"/>
</dbReference>
<dbReference type="PANTHER" id="PTHR46825:SF11">
    <property type="entry name" value="PENICILLIN-BINDING PROTEIN 4"/>
    <property type="match status" value="1"/>
</dbReference>
<evidence type="ECO:0000313" key="4">
    <source>
        <dbReference type="EMBL" id="TDV54933.1"/>
    </source>
</evidence>
<dbReference type="AlphaFoldDB" id="A0A4R7VXQ6"/>
<dbReference type="RefSeq" id="WP_133902057.1">
    <property type="nucleotide sequence ID" value="NZ_SOCP01000003.1"/>
</dbReference>
<gene>
    <name evidence="4" type="ORF">CLV71_103174</name>
</gene>
<dbReference type="PANTHER" id="PTHR46825">
    <property type="entry name" value="D-ALANYL-D-ALANINE-CARBOXYPEPTIDASE/ENDOPEPTIDASE AMPH"/>
    <property type="match status" value="1"/>
</dbReference>
<reference evidence="4 5" key="1">
    <citation type="submission" date="2019-03" db="EMBL/GenBank/DDBJ databases">
        <title>Genomic Encyclopedia of Archaeal and Bacterial Type Strains, Phase II (KMG-II): from individual species to whole genera.</title>
        <authorList>
            <person name="Goeker M."/>
        </authorList>
    </citation>
    <scope>NUCLEOTIDE SEQUENCE [LARGE SCALE GENOMIC DNA]</scope>
    <source>
        <strain evidence="4 5">DSM 45499</strain>
    </source>
</reference>
<dbReference type="OrthoDB" id="9809635at2"/>
<sequence>MRSTPGVLLAIAALVTACAPIRTEPAPARPDPLLDYVDQAVSTERFRGAVEVRDGTKVLLRRGFGLADPVNEVRNGPNTRFRIASVSKQFTALAVLRLREQGRLNVVDGVCSYLSNCPPAWAPITIDQLLTHTSGLHDFADETAGIDQFYATIGTRQPTPEQLLGHIATLPTDFAPGTRWAYSNSGYVLLGALVERVSGMSYGQFLHDEVLDPLGLSDTGYQPGLPPGEDYAVGYTDWTTPAQVLDDSVFYAAGGMYSTVTDLGRWQRFLLTGDPPVVRRETLAELLRPRVQANSTTWYGYGIQFRGASTATVDAYSHAGGLPGFTSYVEAHPSSGVTVTVLANIELDVEDFGRTLAGLALGQR</sequence>
<name>A0A4R7VXQ6_9PSEU</name>
<dbReference type="EMBL" id="SOCP01000003">
    <property type="protein sequence ID" value="TDV54933.1"/>
    <property type="molecule type" value="Genomic_DNA"/>
</dbReference>
<comment type="caution">
    <text evidence="4">The sequence shown here is derived from an EMBL/GenBank/DDBJ whole genome shotgun (WGS) entry which is preliminary data.</text>
</comment>
<dbReference type="SUPFAM" id="SSF56601">
    <property type="entry name" value="beta-lactamase/transpeptidase-like"/>
    <property type="match status" value="1"/>
</dbReference>
<comment type="subcellular location">
    <subcellularLocation>
        <location evidence="1">Membrane</location>
    </subcellularLocation>
</comment>
<keyword evidence="2" id="KW-0472">Membrane</keyword>
<feature type="domain" description="Beta-lactamase-related" evidence="3">
    <location>
        <begin position="37"/>
        <end position="351"/>
    </location>
</feature>